<comment type="caution">
    <text evidence="8">The sequence shown here is derived from an EMBL/GenBank/DDBJ whole genome shotgun (WGS) entry which is preliminary data.</text>
</comment>
<gene>
    <name evidence="8" type="ORF">BC739_007122</name>
</gene>
<dbReference type="PANTHER" id="PTHR36115:SF6">
    <property type="entry name" value="PROLINE-RICH ANTIGEN HOMOLOG"/>
    <property type="match status" value="1"/>
</dbReference>
<dbReference type="InterPro" id="IPR051791">
    <property type="entry name" value="Pra-immunoreactive"/>
</dbReference>
<comment type="subcellular location">
    <subcellularLocation>
        <location evidence="1">Cell membrane</location>
        <topology evidence="1">Multi-pass membrane protein</topology>
    </subcellularLocation>
</comment>
<evidence type="ECO:0000313" key="9">
    <source>
        <dbReference type="Proteomes" id="UP000517916"/>
    </source>
</evidence>
<keyword evidence="3 6" id="KW-0812">Transmembrane</keyword>
<keyword evidence="5 6" id="KW-0472">Membrane</keyword>
<keyword evidence="9" id="KW-1185">Reference proteome</keyword>
<keyword evidence="4 6" id="KW-1133">Transmembrane helix</keyword>
<dbReference type="EMBL" id="JACJID010000006">
    <property type="protein sequence ID" value="MBA8929889.1"/>
    <property type="molecule type" value="Genomic_DNA"/>
</dbReference>
<dbReference type="Proteomes" id="UP000517916">
    <property type="component" value="Unassembled WGS sequence"/>
</dbReference>
<feature type="transmembrane region" description="Helical" evidence="6">
    <location>
        <begin position="29"/>
        <end position="50"/>
    </location>
</feature>
<evidence type="ECO:0000313" key="8">
    <source>
        <dbReference type="EMBL" id="MBA8929889.1"/>
    </source>
</evidence>
<dbReference type="InterPro" id="IPR010432">
    <property type="entry name" value="RDD"/>
</dbReference>
<dbReference type="Pfam" id="PF06271">
    <property type="entry name" value="RDD"/>
    <property type="match status" value="1"/>
</dbReference>
<evidence type="ECO:0000259" key="7">
    <source>
        <dbReference type="Pfam" id="PF06271"/>
    </source>
</evidence>
<evidence type="ECO:0000256" key="4">
    <source>
        <dbReference type="ARBA" id="ARBA00022989"/>
    </source>
</evidence>
<protein>
    <submittedName>
        <fullName evidence="8">RDD family membrane protein YckC</fullName>
    </submittedName>
</protein>
<proteinExistence type="predicted"/>
<reference evidence="8 9" key="1">
    <citation type="submission" date="2020-08" db="EMBL/GenBank/DDBJ databases">
        <title>Genomic Encyclopedia of Archaeal and Bacterial Type Strains, Phase II (KMG-II): from individual species to whole genera.</title>
        <authorList>
            <person name="Goeker M."/>
        </authorList>
    </citation>
    <scope>NUCLEOTIDE SEQUENCE [LARGE SCALE GENOMIC DNA]</scope>
    <source>
        <strain evidence="8 9">DSM 43850</strain>
    </source>
</reference>
<organism evidence="8 9">
    <name type="scientific">Kutzneria viridogrisea</name>
    <dbReference type="NCBI Taxonomy" id="47990"/>
    <lineage>
        <taxon>Bacteria</taxon>
        <taxon>Bacillati</taxon>
        <taxon>Actinomycetota</taxon>
        <taxon>Actinomycetes</taxon>
        <taxon>Pseudonocardiales</taxon>
        <taxon>Pseudonocardiaceae</taxon>
        <taxon>Kutzneria</taxon>
    </lineage>
</organism>
<evidence type="ECO:0000256" key="1">
    <source>
        <dbReference type="ARBA" id="ARBA00004651"/>
    </source>
</evidence>
<name>A0ABR6BTL1_9PSEU</name>
<evidence type="ECO:0000256" key="2">
    <source>
        <dbReference type="ARBA" id="ARBA00022475"/>
    </source>
</evidence>
<evidence type="ECO:0000256" key="6">
    <source>
        <dbReference type="SAM" id="Phobius"/>
    </source>
</evidence>
<evidence type="ECO:0000256" key="3">
    <source>
        <dbReference type="ARBA" id="ARBA00022692"/>
    </source>
</evidence>
<dbReference type="PANTHER" id="PTHR36115">
    <property type="entry name" value="PROLINE-RICH ANTIGEN HOMOLOG-RELATED"/>
    <property type="match status" value="1"/>
</dbReference>
<dbReference type="RefSeq" id="WP_182839626.1">
    <property type="nucleotide sequence ID" value="NZ_BAAABQ010000014.1"/>
</dbReference>
<keyword evidence="2" id="KW-1003">Cell membrane</keyword>
<feature type="domain" description="RDD" evidence="7">
    <location>
        <begin position="22"/>
        <end position="146"/>
    </location>
</feature>
<sequence>MSFAQPSWGTQLWYGPPTPRPVASWGRRLGGTLVDALCCTIIGGLAWLFAVALPSGVGAVCALVTLGWLVAFAVWNFVHRQGVTGQTVGKSVVGVQLVGQGTGAPIGPFACAVRQALHLVDLLPLGAGFLAAAWDPRGRTWADRLVNTLVVPAPPDLARILGS</sequence>
<accession>A0ABR6BTL1</accession>
<evidence type="ECO:0000256" key="5">
    <source>
        <dbReference type="ARBA" id="ARBA00023136"/>
    </source>
</evidence>
<feature type="transmembrane region" description="Helical" evidence="6">
    <location>
        <begin position="56"/>
        <end position="78"/>
    </location>
</feature>